<reference evidence="1" key="1">
    <citation type="submission" date="2009-10" db="EMBL/GenBank/DDBJ databases">
        <title>Diversity of trophic interactions inside an arsenic-rich microbial ecosystem.</title>
        <authorList>
            <person name="Bertin P.N."/>
            <person name="Heinrich-Salmeron A."/>
            <person name="Pelletier E."/>
            <person name="Goulhen-Chollet F."/>
            <person name="Arsene-Ploetze F."/>
            <person name="Gallien S."/>
            <person name="Calteau A."/>
            <person name="Vallenet D."/>
            <person name="Casiot C."/>
            <person name="Chane-Woon-Ming B."/>
            <person name="Giloteaux L."/>
            <person name="Barakat M."/>
            <person name="Bonnefoy V."/>
            <person name="Bruneel O."/>
            <person name="Chandler M."/>
            <person name="Cleiss J."/>
            <person name="Duran R."/>
            <person name="Elbaz-Poulichet F."/>
            <person name="Fonknechten N."/>
            <person name="Lauga B."/>
            <person name="Mornico D."/>
            <person name="Ortet P."/>
            <person name="Schaeffer C."/>
            <person name="Siguier P."/>
            <person name="Alexander Thil Smith A."/>
            <person name="Van Dorsselaer A."/>
            <person name="Weissenbach J."/>
            <person name="Medigue C."/>
            <person name="Le Paslier D."/>
        </authorList>
    </citation>
    <scope>NUCLEOTIDE SEQUENCE</scope>
</reference>
<comment type="caution">
    <text evidence="1">The sequence shown here is derived from an EMBL/GenBank/DDBJ whole genome shotgun (WGS) entry which is preliminary data.</text>
</comment>
<protein>
    <submittedName>
        <fullName evidence="1">Uncharacterized protein</fullName>
    </submittedName>
</protein>
<gene>
    <name evidence="1" type="ORF">CARN5_2898</name>
</gene>
<evidence type="ECO:0000313" key="1">
    <source>
        <dbReference type="EMBL" id="CBI03735.1"/>
    </source>
</evidence>
<organism evidence="1">
    <name type="scientific">mine drainage metagenome</name>
    <dbReference type="NCBI Taxonomy" id="410659"/>
    <lineage>
        <taxon>unclassified sequences</taxon>
        <taxon>metagenomes</taxon>
        <taxon>ecological metagenomes</taxon>
    </lineage>
</organism>
<dbReference type="AlphaFoldDB" id="E6Q916"/>
<sequence length="77" mass="8903">MASQRLIRPGFYEQRGIRYASFCRPAGPLHSKLARRAKPRQRHGANRPRVEKKCDQIQATFYPLPLSVALSYTVRFS</sequence>
<name>E6Q916_9ZZZZ</name>
<dbReference type="EMBL" id="CABP01000023">
    <property type="protein sequence ID" value="CBI03735.1"/>
    <property type="molecule type" value="Genomic_DNA"/>
</dbReference>
<accession>E6Q916</accession>
<proteinExistence type="predicted"/>